<accession>A0A448PXU4</accession>
<name>A0A448PXU4_HAEPA</name>
<reference evidence="2 3" key="1">
    <citation type="submission" date="2018-12" db="EMBL/GenBank/DDBJ databases">
        <authorList>
            <consortium name="Pathogen Informatics"/>
        </authorList>
    </citation>
    <scope>NUCLEOTIDE SEQUENCE [LARGE SCALE GENOMIC DNA]</scope>
    <source>
        <strain evidence="2 3">NCTC10665</strain>
    </source>
</reference>
<dbReference type="AlphaFoldDB" id="A0A448PXU4"/>
<feature type="transmembrane region" description="Helical" evidence="1">
    <location>
        <begin position="184"/>
        <end position="204"/>
    </location>
</feature>
<dbReference type="GO" id="GO:0016874">
    <property type="term" value="F:ligase activity"/>
    <property type="evidence" value="ECO:0007669"/>
    <property type="project" value="UniProtKB-KW"/>
</dbReference>
<dbReference type="RefSeq" id="WP_126469684.1">
    <property type="nucleotide sequence ID" value="NZ_LR134481.1"/>
</dbReference>
<feature type="transmembrane region" description="Helical" evidence="1">
    <location>
        <begin position="111"/>
        <end position="136"/>
    </location>
</feature>
<proteinExistence type="predicted"/>
<organism evidence="2 3">
    <name type="scientific">Haemophilus parainfluenzae</name>
    <dbReference type="NCBI Taxonomy" id="729"/>
    <lineage>
        <taxon>Bacteria</taxon>
        <taxon>Pseudomonadati</taxon>
        <taxon>Pseudomonadota</taxon>
        <taxon>Gammaproteobacteria</taxon>
        <taxon>Pasteurellales</taxon>
        <taxon>Pasteurellaceae</taxon>
        <taxon>Haemophilus</taxon>
    </lineage>
</organism>
<feature type="transmembrane region" description="Helical" evidence="1">
    <location>
        <begin position="156"/>
        <end position="177"/>
    </location>
</feature>
<protein>
    <submittedName>
        <fullName evidence="2">Lipid A core - O-antigen ligase and related enzymes</fullName>
    </submittedName>
</protein>
<feature type="transmembrane region" description="Helical" evidence="1">
    <location>
        <begin position="43"/>
        <end position="66"/>
    </location>
</feature>
<evidence type="ECO:0000313" key="2">
    <source>
        <dbReference type="EMBL" id="VEI29359.1"/>
    </source>
</evidence>
<keyword evidence="1" id="KW-0812">Transmembrane</keyword>
<keyword evidence="1" id="KW-1133">Transmembrane helix</keyword>
<feature type="transmembrane region" description="Helical" evidence="1">
    <location>
        <begin position="72"/>
        <end position="90"/>
    </location>
</feature>
<keyword evidence="1" id="KW-0472">Membrane</keyword>
<feature type="transmembrane region" description="Helical" evidence="1">
    <location>
        <begin position="12"/>
        <end position="31"/>
    </location>
</feature>
<feature type="transmembrane region" description="Helical" evidence="1">
    <location>
        <begin position="210"/>
        <end position="227"/>
    </location>
</feature>
<dbReference type="Proteomes" id="UP000268879">
    <property type="component" value="Chromosome"/>
</dbReference>
<evidence type="ECO:0000256" key="1">
    <source>
        <dbReference type="SAM" id="Phobius"/>
    </source>
</evidence>
<sequence>MGDLGSIKNNSYYANFFYLVSFILYLINTFLNHSMFSSLEIYPLIKIVLFSGVVLFLAIKLILVDLFSLKELLSYLFVFSLMCLISLNTGDRQLITLIALILGAKNVNFRYIIVTFFITIILLLIFTYLSTLLDIIPNLQYSRIRDGEIKIRNSFGTIYPTVFAAYLQSIVIAYAYLMNERKAFNHLILILLSCISIFLALELADARMSGYSIMLFLVFYYISIIFFRRIYRNKFMSKVISLSYLVGFLVIFYLSYNFNTENTLSLEINNVLSGRLQLGYNAFQEYHIPLLGQTIEFIGFGGSTKEISEELYNYVDSSYLQFMLRYGVLFTILSIASYIILTYKRLKLNDYKFISIIAILTINSMIEDRLLDVSINVYWLLILSFYHTAYIKKDSYS</sequence>
<feature type="transmembrane region" description="Helical" evidence="1">
    <location>
        <begin position="323"/>
        <end position="343"/>
    </location>
</feature>
<feature type="transmembrane region" description="Helical" evidence="1">
    <location>
        <begin position="373"/>
        <end position="391"/>
    </location>
</feature>
<keyword evidence="2" id="KW-0436">Ligase</keyword>
<feature type="transmembrane region" description="Helical" evidence="1">
    <location>
        <begin position="239"/>
        <end position="256"/>
    </location>
</feature>
<gene>
    <name evidence="2" type="ORF">NCTC10665_00253</name>
</gene>
<evidence type="ECO:0000313" key="3">
    <source>
        <dbReference type="Proteomes" id="UP000268879"/>
    </source>
</evidence>
<dbReference type="EMBL" id="LR134481">
    <property type="protein sequence ID" value="VEI29359.1"/>
    <property type="molecule type" value="Genomic_DNA"/>
</dbReference>